<sequence>MSEAIDCIIREAIPGDAEQILELLNKTATQTGFMTQGTEGVGITVEEEAKQLAKIYDSLNNSVFVALVDDEIIGIASINGSDKPKIEHIGDIGIVIDKAYWGYGLGTLMMEELLLWADASPVLSRLQLQVQERNTRARYIYEKLGFKLEAIIERGVKDDGQLLNVCLMSKLI</sequence>
<name>A0A1H7WRM6_9LACT</name>
<dbReference type="AlphaFoldDB" id="A0A1H7WRM6"/>
<dbReference type="PROSITE" id="PS51186">
    <property type="entry name" value="GNAT"/>
    <property type="match status" value="1"/>
</dbReference>
<keyword evidence="3" id="KW-0808">Transferase</keyword>
<evidence type="ECO:0000313" key="2">
    <source>
        <dbReference type="EMBL" id="GEK89656.1"/>
    </source>
</evidence>
<dbReference type="Proteomes" id="UP000321425">
    <property type="component" value="Unassembled WGS sequence"/>
</dbReference>
<feature type="domain" description="N-acetyltransferase" evidence="1">
    <location>
        <begin position="7"/>
        <end position="172"/>
    </location>
</feature>
<keyword evidence="5" id="KW-1185">Reference proteome</keyword>
<evidence type="ECO:0000313" key="5">
    <source>
        <dbReference type="Proteomes" id="UP000321425"/>
    </source>
</evidence>
<gene>
    <name evidence="2" type="ORF">APU01nite_16950</name>
    <name evidence="3" type="ORF">SAMN04488100_13820</name>
</gene>
<dbReference type="OrthoDB" id="948250at2"/>
<dbReference type="Pfam" id="PF00583">
    <property type="entry name" value="Acetyltransf_1"/>
    <property type="match status" value="1"/>
</dbReference>
<dbReference type="PANTHER" id="PTHR43415:SF3">
    <property type="entry name" value="GNAT-FAMILY ACETYLTRANSFERASE"/>
    <property type="match status" value="1"/>
</dbReference>
<accession>A0A1H7WRM6</accession>
<dbReference type="InterPro" id="IPR000182">
    <property type="entry name" value="GNAT_dom"/>
</dbReference>
<dbReference type="CDD" id="cd04301">
    <property type="entry name" value="NAT_SF"/>
    <property type="match status" value="1"/>
</dbReference>
<evidence type="ECO:0000313" key="3">
    <source>
        <dbReference type="EMBL" id="SEM24176.1"/>
    </source>
</evidence>
<reference evidence="3 4" key="1">
    <citation type="submission" date="2016-10" db="EMBL/GenBank/DDBJ databases">
        <authorList>
            <person name="de Groot N.N."/>
        </authorList>
    </citation>
    <scope>NUCLEOTIDE SEQUENCE [LARGE SCALE GENOMIC DNA]</scope>
    <source>
        <strain evidence="3 4">DSM 19182</strain>
    </source>
</reference>
<evidence type="ECO:0000313" key="4">
    <source>
        <dbReference type="Proteomes" id="UP000198548"/>
    </source>
</evidence>
<dbReference type="InterPro" id="IPR016181">
    <property type="entry name" value="Acyl_CoA_acyltransferase"/>
</dbReference>
<dbReference type="RefSeq" id="WP_091489577.1">
    <property type="nucleotide sequence ID" value="NZ_BJUX01000019.1"/>
</dbReference>
<dbReference type="EMBL" id="BJUX01000019">
    <property type="protein sequence ID" value="GEK89656.1"/>
    <property type="molecule type" value="Genomic_DNA"/>
</dbReference>
<dbReference type="Proteomes" id="UP000198548">
    <property type="component" value="Unassembled WGS sequence"/>
</dbReference>
<protein>
    <submittedName>
        <fullName evidence="2 3">N-acetyltransferase</fullName>
    </submittedName>
</protein>
<reference evidence="2 5" key="2">
    <citation type="submission" date="2019-07" db="EMBL/GenBank/DDBJ databases">
        <title>Whole genome shotgun sequence of Alkalibacterium putridalgicola NBRC 103243.</title>
        <authorList>
            <person name="Hosoyama A."/>
            <person name="Uohara A."/>
            <person name="Ohji S."/>
            <person name="Ichikawa N."/>
        </authorList>
    </citation>
    <scope>NUCLEOTIDE SEQUENCE [LARGE SCALE GENOMIC DNA]</scope>
    <source>
        <strain evidence="2 5">NBRC 103243</strain>
    </source>
</reference>
<dbReference type="PANTHER" id="PTHR43415">
    <property type="entry name" value="SPERMIDINE N(1)-ACETYLTRANSFERASE"/>
    <property type="match status" value="1"/>
</dbReference>
<dbReference type="GO" id="GO:0016747">
    <property type="term" value="F:acyltransferase activity, transferring groups other than amino-acyl groups"/>
    <property type="evidence" value="ECO:0007669"/>
    <property type="project" value="InterPro"/>
</dbReference>
<dbReference type="SUPFAM" id="SSF55729">
    <property type="entry name" value="Acyl-CoA N-acyltransferases (Nat)"/>
    <property type="match status" value="1"/>
</dbReference>
<evidence type="ECO:0000259" key="1">
    <source>
        <dbReference type="PROSITE" id="PS51186"/>
    </source>
</evidence>
<proteinExistence type="predicted"/>
<organism evidence="3 4">
    <name type="scientific">Alkalibacterium putridalgicola</name>
    <dbReference type="NCBI Taxonomy" id="426703"/>
    <lineage>
        <taxon>Bacteria</taxon>
        <taxon>Bacillati</taxon>
        <taxon>Bacillota</taxon>
        <taxon>Bacilli</taxon>
        <taxon>Lactobacillales</taxon>
        <taxon>Carnobacteriaceae</taxon>
        <taxon>Alkalibacterium</taxon>
    </lineage>
</organism>
<dbReference type="STRING" id="426703.SAMN04488100_13820"/>
<dbReference type="EMBL" id="FOBL01000038">
    <property type="protein sequence ID" value="SEM24176.1"/>
    <property type="molecule type" value="Genomic_DNA"/>
</dbReference>
<dbReference type="Gene3D" id="3.40.630.30">
    <property type="match status" value="1"/>
</dbReference>